<feature type="transmembrane region" description="Helical" evidence="1">
    <location>
        <begin position="316"/>
        <end position="333"/>
    </location>
</feature>
<dbReference type="AlphaFoldDB" id="A0A0N7JH92"/>
<feature type="transmembrane region" description="Helical" evidence="1">
    <location>
        <begin position="167"/>
        <end position="194"/>
    </location>
</feature>
<dbReference type="Proteomes" id="UP000056905">
    <property type="component" value="Chromosome"/>
</dbReference>
<keyword evidence="1" id="KW-0812">Transmembrane</keyword>
<reference evidence="2 3" key="1">
    <citation type="submission" date="2015-10" db="EMBL/GenBank/DDBJ databases">
        <title>Conservation of the essential genome among Caulobacter and Brevundimonas species.</title>
        <authorList>
            <person name="Scott D."/>
            <person name="Ely B."/>
        </authorList>
    </citation>
    <scope>NUCLEOTIDE SEQUENCE [LARGE SCALE GENOMIC DNA]</scope>
    <source>
        <strain evidence="2 3">CB4</strain>
    </source>
</reference>
<dbReference type="EMBL" id="CP013002">
    <property type="protein sequence ID" value="ALL12746.1"/>
    <property type="molecule type" value="Genomic_DNA"/>
</dbReference>
<dbReference type="STRING" id="69395.AQ619_04895"/>
<protein>
    <recommendedName>
        <fullName evidence="4">Glycosyltransferase RgtA/B/C/D-like domain-containing protein</fullName>
    </recommendedName>
</protein>
<dbReference type="OrthoDB" id="7193381at2"/>
<keyword evidence="3" id="KW-1185">Reference proteome</keyword>
<keyword evidence="1" id="KW-1133">Transmembrane helix</keyword>
<name>A0A0N7JH92_9CAUL</name>
<evidence type="ECO:0008006" key="4">
    <source>
        <dbReference type="Google" id="ProtNLM"/>
    </source>
</evidence>
<feature type="transmembrane region" description="Helical" evidence="1">
    <location>
        <begin position="424"/>
        <end position="444"/>
    </location>
</feature>
<feature type="transmembrane region" description="Helical" evidence="1">
    <location>
        <begin position="383"/>
        <end position="404"/>
    </location>
</feature>
<feature type="transmembrane region" description="Helical" evidence="1">
    <location>
        <begin position="453"/>
        <end position="469"/>
    </location>
</feature>
<feature type="transmembrane region" description="Helical" evidence="1">
    <location>
        <begin position="339"/>
        <end position="371"/>
    </location>
</feature>
<evidence type="ECO:0000313" key="2">
    <source>
        <dbReference type="EMBL" id="ALL12746.1"/>
    </source>
</evidence>
<sequence length="631" mass="66399">MSGQGVTRFGRWAFLAVAASLLALSRVHLGLRHDARLYFGDALARLDPQGVGRDVIFAHDGQFGFSLYTPVLAWLVKGLGLNAAVALVSGLGLVVWLAALLLLVSRLLADLPVAWRRAATILVIVVAPYYGAHEVFAYGEAFATPRILVEAMALAALAAWLSDRRWLAGGLLVAALALHPIMALCGLAVLFVALCLEDRRWLLAGVAGGGLLVIAASLHLPVVDRLLRVMDPAWRAISEARSPTVFVSLWPAEAWGRIAVQAVTLGLAASLSRGPVRRLMTAVLIAGLLGVGFGWLADRLSLILPIQIQAWRTQALMAILAAAGLVVCLRALAGRGPTGLIAVCALGLGWTLIGWGAIALIGAAIALAAVLIGERATWSAPGLVRRGVFGLTVLLMAAWAVLRFSALQKGLLALPDGQGLGPGLIWNSGLPGWIAAVTALALAARPDRLKPRGALLGAVVLSALALLLWDNRSGFAVERESGADPELQALLSDRAGEVLWLVGDVEPWTLAGRASWASKFQGAGVVLSRPLALVLNDRIDRLISLGLVGPDWKSPFGAAPTTPKVPTLPQIRELCAARDAPAFVVAALPSGAQLDPALGARLWNAREPYELELAGQWFSTRTYGIIRCGGG</sequence>
<feature type="transmembrane region" description="Helical" evidence="1">
    <location>
        <begin position="279"/>
        <end position="296"/>
    </location>
</feature>
<proteinExistence type="predicted"/>
<dbReference type="RefSeq" id="WP_062145063.1">
    <property type="nucleotide sequence ID" value="NZ_CP013002.1"/>
</dbReference>
<accession>A0A0N7JH92</accession>
<feature type="transmembrane region" description="Helical" evidence="1">
    <location>
        <begin position="201"/>
        <end position="222"/>
    </location>
</feature>
<feature type="transmembrane region" description="Helical" evidence="1">
    <location>
        <begin position="83"/>
        <end position="108"/>
    </location>
</feature>
<dbReference type="KEGG" id="chq:AQ619_04895"/>
<evidence type="ECO:0000256" key="1">
    <source>
        <dbReference type="SAM" id="Phobius"/>
    </source>
</evidence>
<feature type="transmembrane region" description="Helical" evidence="1">
    <location>
        <begin position="114"/>
        <end position="131"/>
    </location>
</feature>
<evidence type="ECO:0000313" key="3">
    <source>
        <dbReference type="Proteomes" id="UP000056905"/>
    </source>
</evidence>
<organism evidence="2 3">
    <name type="scientific">Caulobacter henricii</name>
    <dbReference type="NCBI Taxonomy" id="69395"/>
    <lineage>
        <taxon>Bacteria</taxon>
        <taxon>Pseudomonadati</taxon>
        <taxon>Pseudomonadota</taxon>
        <taxon>Alphaproteobacteria</taxon>
        <taxon>Caulobacterales</taxon>
        <taxon>Caulobacteraceae</taxon>
        <taxon>Caulobacter</taxon>
    </lineage>
</organism>
<keyword evidence="1" id="KW-0472">Membrane</keyword>
<gene>
    <name evidence="2" type="ORF">AQ619_04895</name>
</gene>